<feature type="domain" description="Peptidase M1 membrane alanine aminopeptidase" evidence="14">
    <location>
        <begin position="295"/>
        <end position="458"/>
    </location>
</feature>
<evidence type="ECO:0000256" key="11">
    <source>
        <dbReference type="ARBA" id="ARBA00029811"/>
    </source>
</evidence>
<evidence type="ECO:0000313" key="16">
    <source>
        <dbReference type="EMBL" id="GID74348.1"/>
    </source>
</evidence>
<dbReference type="Pfam" id="PF01433">
    <property type="entry name" value="Peptidase_M1"/>
    <property type="match status" value="1"/>
</dbReference>
<evidence type="ECO:0000256" key="7">
    <source>
        <dbReference type="ARBA" id="ARBA00022723"/>
    </source>
</evidence>
<keyword evidence="13" id="KW-0732">Signal</keyword>
<comment type="similarity">
    <text evidence="3">Belongs to the peptidase M1 family.</text>
</comment>
<evidence type="ECO:0000256" key="9">
    <source>
        <dbReference type="ARBA" id="ARBA00022833"/>
    </source>
</evidence>
<dbReference type="Gene3D" id="1.10.390.10">
    <property type="entry name" value="Neutral Protease Domain 2"/>
    <property type="match status" value="1"/>
</dbReference>
<dbReference type="PANTHER" id="PTHR11533">
    <property type="entry name" value="PROTEASE M1 ZINC METALLOPROTEASE"/>
    <property type="match status" value="1"/>
</dbReference>
<dbReference type="EMBL" id="BOMI01000057">
    <property type="protein sequence ID" value="GID74348.1"/>
    <property type="molecule type" value="Genomic_DNA"/>
</dbReference>
<dbReference type="SUPFAM" id="SSF63737">
    <property type="entry name" value="Leukotriene A4 hydrolase N-terminal domain"/>
    <property type="match status" value="1"/>
</dbReference>
<evidence type="ECO:0000256" key="13">
    <source>
        <dbReference type="SAM" id="SignalP"/>
    </source>
</evidence>
<evidence type="ECO:0000256" key="1">
    <source>
        <dbReference type="ARBA" id="ARBA00000098"/>
    </source>
</evidence>
<evidence type="ECO:0000256" key="8">
    <source>
        <dbReference type="ARBA" id="ARBA00022801"/>
    </source>
</evidence>
<protein>
    <recommendedName>
        <fullName evidence="5">Aminopeptidase N</fullName>
        <ecNumber evidence="4">3.4.11.2</ecNumber>
    </recommendedName>
    <alternativeName>
        <fullName evidence="11">Alanine aminopeptidase</fullName>
    </alternativeName>
    <alternativeName>
        <fullName evidence="12">Lysyl aminopeptidase</fullName>
    </alternativeName>
</protein>
<evidence type="ECO:0000256" key="4">
    <source>
        <dbReference type="ARBA" id="ARBA00012564"/>
    </source>
</evidence>
<evidence type="ECO:0000256" key="2">
    <source>
        <dbReference type="ARBA" id="ARBA00001947"/>
    </source>
</evidence>
<dbReference type="InterPro" id="IPR014782">
    <property type="entry name" value="Peptidase_M1_dom"/>
</dbReference>
<gene>
    <name evidence="16" type="ORF">Ade02nite_29890</name>
</gene>
<evidence type="ECO:0000259" key="15">
    <source>
        <dbReference type="Pfam" id="PF17900"/>
    </source>
</evidence>
<dbReference type="InterPro" id="IPR001930">
    <property type="entry name" value="Peptidase_M1"/>
</dbReference>
<feature type="chain" id="PRO_5047400466" description="Aminopeptidase N" evidence="13">
    <location>
        <begin position="25"/>
        <end position="495"/>
    </location>
</feature>
<dbReference type="EC" id="3.4.11.2" evidence="4"/>
<keyword evidence="7" id="KW-0479">Metal-binding</keyword>
<dbReference type="InterPro" id="IPR027268">
    <property type="entry name" value="Peptidase_M4/M1_CTD_sf"/>
</dbReference>
<sequence>MRRLLVALTATALTLAGTGVAAHAAPAPGGPGVGDSYFPDYGNSGYDVSHYDVRLRYTPATDLLTGTTTILATAEQDLSRFNLDFVLDVSSVLVNNRPATFARQGDHELVVTPARPVSDGGAMTIVVRYSGVPSTKVAAGFTAWIRTPDGAMAIGEPEIAWWWYPSNDHPTDKATFDVSISVPDGVEAISNGVMPRPPVRETLGYTRWSWRSLKPQAAYLTFMTVGQYDVTTDTTASGRPVYNAYSRLMTQELREAAQASVERTAEITDWETTLFGPYPFEARGGVVAPPDTLCCALENQTRPNYSTRFFTRGSNTSVVVHENAHQWFGDSVSVADWRHIWLNEGFATYAEWLWSERNDEGTAQEIFDYLYATSPPDAPIWTTAPADPGVAQLFGDAVYDRGAMTLHQLRLAVGDDDFFEILRAWAAEHRYGNATTEQFTGLAEKISGEDLGALFEAWLSTPSKPVVATTLARTAPAAPKSWAQISRTHSLLHQH</sequence>
<feature type="signal peptide" evidence="13">
    <location>
        <begin position="1"/>
        <end position="24"/>
    </location>
</feature>
<evidence type="ECO:0000256" key="6">
    <source>
        <dbReference type="ARBA" id="ARBA00022670"/>
    </source>
</evidence>
<feature type="domain" description="Aminopeptidase N-like N-terminal" evidence="15">
    <location>
        <begin position="49"/>
        <end position="194"/>
    </location>
</feature>
<evidence type="ECO:0000313" key="17">
    <source>
        <dbReference type="Proteomes" id="UP000609879"/>
    </source>
</evidence>
<evidence type="ECO:0000256" key="5">
    <source>
        <dbReference type="ARBA" id="ARBA00015611"/>
    </source>
</evidence>
<keyword evidence="9" id="KW-0862">Zinc</keyword>
<dbReference type="PANTHER" id="PTHR11533:SF297">
    <property type="entry name" value="AMINOPEPTIDASE N"/>
    <property type="match status" value="1"/>
</dbReference>
<comment type="caution">
    <text evidence="16">The sequence shown here is derived from an EMBL/GenBank/DDBJ whole genome shotgun (WGS) entry which is preliminary data.</text>
</comment>
<dbReference type="PRINTS" id="PR00756">
    <property type="entry name" value="ALADIPTASE"/>
</dbReference>
<accession>A0ABQ3Y2X7</accession>
<keyword evidence="10" id="KW-0482">Metalloprotease</keyword>
<evidence type="ECO:0000256" key="3">
    <source>
        <dbReference type="ARBA" id="ARBA00010136"/>
    </source>
</evidence>
<dbReference type="SUPFAM" id="SSF55486">
    <property type="entry name" value="Metalloproteases ('zincins'), catalytic domain"/>
    <property type="match status" value="1"/>
</dbReference>
<comment type="catalytic activity">
    <reaction evidence="1">
        <text>Release of an N-terminal amino acid, Xaa-|-Yaa- from a peptide, amide or arylamide. Xaa is preferably Ala, but may be most amino acids including Pro (slow action). When a terminal hydrophobic residue is followed by a prolyl residue, the two may be released as an intact Xaa-Pro dipeptide.</text>
        <dbReference type="EC" id="3.4.11.2"/>
    </reaction>
</comment>
<dbReference type="RefSeq" id="WP_203762510.1">
    <property type="nucleotide sequence ID" value="NZ_BAAABO010000006.1"/>
</dbReference>
<organism evidence="16 17">
    <name type="scientific">Paractinoplanes deccanensis</name>
    <dbReference type="NCBI Taxonomy" id="113561"/>
    <lineage>
        <taxon>Bacteria</taxon>
        <taxon>Bacillati</taxon>
        <taxon>Actinomycetota</taxon>
        <taxon>Actinomycetes</taxon>
        <taxon>Micromonosporales</taxon>
        <taxon>Micromonosporaceae</taxon>
        <taxon>Paractinoplanes</taxon>
    </lineage>
</organism>
<evidence type="ECO:0000256" key="10">
    <source>
        <dbReference type="ARBA" id="ARBA00023049"/>
    </source>
</evidence>
<dbReference type="CDD" id="cd09603">
    <property type="entry name" value="M1_APN_like"/>
    <property type="match status" value="1"/>
</dbReference>
<keyword evidence="6" id="KW-0645">Protease</keyword>
<dbReference type="InterPro" id="IPR042097">
    <property type="entry name" value="Aminopeptidase_N-like_N_sf"/>
</dbReference>
<dbReference type="Proteomes" id="UP000609879">
    <property type="component" value="Unassembled WGS sequence"/>
</dbReference>
<proteinExistence type="inferred from homology"/>
<dbReference type="Pfam" id="PF17900">
    <property type="entry name" value="Peptidase_M1_N"/>
    <property type="match status" value="1"/>
</dbReference>
<evidence type="ECO:0000259" key="14">
    <source>
        <dbReference type="Pfam" id="PF01433"/>
    </source>
</evidence>
<name>A0ABQ3Y2X7_9ACTN</name>
<keyword evidence="17" id="KW-1185">Reference proteome</keyword>
<keyword evidence="8" id="KW-0378">Hydrolase</keyword>
<comment type="cofactor">
    <cofactor evidence="2">
        <name>Zn(2+)</name>
        <dbReference type="ChEBI" id="CHEBI:29105"/>
    </cofactor>
</comment>
<evidence type="ECO:0000256" key="12">
    <source>
        <dbReference type="ARBA" id="ARBA00031533"/>
    </source>
</evidence>
<dbReference type="Gene3D" id="2.60.40.1730">
    <property type="entry name" value="tricorn interacting facor f3 domain"/>
    <property type="match status" value="1"/>
</dbReference>
<dbReference type="InterPro" id="IPR050344">
    <property type="entry name" value="Peptidase_M1_aminopeptidases"/>
</dbReference>
<dbReference type="InterPro" id="IPR045357">
    <property type="entry name" value="Aminopeptidase_N-like_N"/>
</dbReference>
<reference evidence="16 17" key="1">
    <citation type="submission" date="2021-01" db="EMBL/GenBank/DDBJ databases">
        <title>Whole genome shotgun sequence of Actinoplanes deccanensis NBRC 13994.</title>
        <authorList>
            <person name="Komaki H."/>
            <person name="Tamura T."/>
        </authorList>
    </citation>
    <scope>NUCLEOTIDE SEQUENCE [LARGE SCALE GENOMIC DNA]</scope>
    <source>
        <strain evidence="16 17">NBRC 13994</strain>
    </source>
</reference>